<keyword evidence="5 7" id="KW-1133">Transmembrane helix</keyword>
<keyword evidence="4 7" id="KW-0812">Transmembrane</keyword>
<dbReference type="Proteomes" id="UP000641025">
    <property type="component" value="Unassembled WGS sequence"/>
</dbReference>
<evidence type="ECO:0000256" key="1">
    <source>
        <dbReference type="ARBA" id="ARBA00004651"/>
    </source>
</evidence>
<keyword evidence="3" id="KW-1003">Cell membrane</keyword>
<dbReference type="Pfam" id="PF04632">
    <property type="entry name" value="FUSC"/>
    <property type="match status" value="1"/>
</dbReference>
<dbReference type="EMBL" id="JAEMHK010000017">
    <property type="protein sequence ID" value="MBJ6802188.1"/>
    <property type="molecule type" value="Genomic_DNA"/>
</dbReference>
<comment type="subcellular location">
    <subcellularLocation>
        <location evidence="1">Cell membrane</location>
        <topology evidence="1">Multi-pass membrane protein</topology>
    </subcellularLocation>
</comment>
<accession>A0ABS0YW79</accession>
<protein>
    <submittedName>
        <fullName evidence="8">FUSC family protein</fullName>
    </submittedName>
</protein>
<keyword evidence="2" id="KW-0813">Transport</keyword>
<feature type="transmembrane region" description="Helical" evidence="7">
    <location>
        <begin position="452"/>
        <end position="471"/>
    </location>
</feature>
<organism evidence="8 9">
    <name type="scientific">Geomonas propionica</name>
    <dbReference type="NCBI Taxonomy" id="2798582"/>
    <lineage>
        <taxon>Bacteria</taxon>
        <taxon>Pseudomonadati</taxon>
        <taxon>Thermodesulfobacteriota</taxon>
        <taxon>Desulfuromonadia</taxon>
        <taxon>Geobacterales</taxon>
        <taxon>Geobacteraceae</taxon>
        <taxon>Geomonas</taxon>
    </lineage>
</organism>
<sequence length="656" mass="70643">MNPSHRVKLVLALRGTLSVLTALCVAEFLGIENPYWAAMTALIVIQPTRGLLFEKSFYRLVGTVFGSLAALLLLQYTTSPFWVTTALVFWITGCVGIGNLFHGLRSYAFLMAGCTCAVIAMSGFMNPARVSEIAFGRIACIVVGIVVTTAVTALFTPRAPREELERRLHEVIGDAMRWLSALFNHGRSDEVARLERVMLIELADLELLLETAAAASPGFRQRQRHVKSLIAALLSLLSVGRLAAEHLDRHNDGDGRHGAAWRELISRHLLEVASTFASSPGAAICSELAALAAEARSHLPLLGETFAGVVVAMEEVLSGLEAVADDAAHEPRHRLIRHRDWVEAGRAAFRSGLVIAAVGFTWSATGWSKGPLMLMALSIMTTIFSNKDHPAHFVGNIFVGAAVGSAAAVFCRIFLLSAVHDPYLTVAIIAPFVLLGLAAMQYPRTMIAATDATLFFIFVVQPGVAVSVAHIDLAIGAVAMVAGVGTAWLSYTVLVPINPGVRMRSVLAAVSRDLVHMARNGSPQVLGRVQERLQHRVIRLVDMAARHDPEHLRTVEGGVTALGIAACIRSLWEKLNGNDLPPSSERIIREALMTIAVLAPQPDNAGELLRRAARALYAVLEEGAVMKGVVSEAAGAAGHPGQVRQPRNRLLWAERP</sequence>
<keyword evidence="9" id="KW-1185">Reference proteome</keyword>
<dbReference type="RefSeq" id="WP_199396667.1">
    <property type="nucleotide sequence ID" value="NZ_JAEMHK010000017.1"/>
</dbReference>
<evidence type="ECO:0000256" key="4">
    <source>
        <dbReference type="ARBA" id="ARBA00022692"/>
    </source>
</evidence>
<name>A0ABS0YW79_9BACT</name>
<reference evidence="8 9" key="1">
    <citation type="submission" date="2020-12" db="EMBL/GenBank/DDBJ databases">
        <title>Geomonas sp. Red259, isolated from paddy soil.</title>
        <authorList>
            <person name="Xu Z."/>
            <person name="Zhang Z."/>
            <person name="Masuda Y."/>
            <person name="Itoh H."/>
            <person name="Senoo K."/>
        </authorList>
    </citation>
    <scope>NUCLEOTIDE SEQUENCE [LARGE SCALE GENOMIC DNA]</scope>
    <source>
        <strain evidence="8 9">Red259</strain>
    </source>
</reference>
<feature type="transmembrane region" description="Helical" evidence="7">
    <location>
        <begin position="108"/>
        <end position="128"/>
    </location>
</feature>
<evidence type="ECO:0000256" key="2">
    <source>
        <dbReference type="ARBA" id="ARBA00022448"/>
    </source>
</evidence>
<feature type="transmembrane region" description="Helical" evidence="7">
    <location>
        <begin position="347"/>
        <end position="364"/>
    </location>
</feature>
<feature type="transmembrane region" description="Helical" evidence="7">
    <location>
        <begin position="34"/>
        <end position="52"/>
    </location>
</feature>
<feature type="transmembrane region" description="Helical" evidence="7">
    <location>
        <begin position="81"/>
        <end position="101"/>
    </location>
</feature>
<evidence type="ECO:0000313" key="9">
    <source>
        <dbReference type="Proteomes" id="UP000641025"/>
    </source>
</evidence>
<feature type="transmembrane region" description="Helical" evidence="7">
    <location>
        <begin position="393"/>
        <end position="416"/>
    </location>
</feature>
<gene>
    <name evidence="8" type="ORF">JFN90_18840</name>
</gene>
<evidence type="ECO:0000256" key="5">
    <source>
        <dbReference type="ARBA" id="ARBA00022989"/>
    </source>
</evidence>
<evidence type="ECO:0000256" key="3">
    <source>
        <dbReference type="ARBA" id="ARBA00022475"/>
    </source>
</evidence>
<comment type="caution">
    <text evidence="8">The sequence shown here is derived from an EMBL/GenBank/DDBJ whole genome shotgun (WGS) entry which is preliminary data.</text>
</comment>
<proteinExistence type="predicted"/>
<keyword evidence="6 7" id="KW-0472">Membrane</keyword>
<feature type="transmembrane region" description="Helical" evidence="7">
    <location>
        <begin position="134"/>
        <end position="156"/>
    </location>
</feature>
<evidence type="ECO:0000313" key="8">
    <source>
        <dbReference type="EMBL" id="MBJ6802188.1"/>
    </source>
</evidence>
<dbReference type="PANTHER" id="PTHR30509">
    <property type="entry name" value="P-HYDROXYBENZOIC ACID EFFLUX PUMP SUBUNIT-RELATED"/>
    <property type="match status" value="1"/>
</dbReference>
<feature type="transmembrane region" description="Helical" evidence="7">
    <location>
        <begin position="422"/>
        <end position="440"/>
    </location>
</feature>
<evidence type="ECO:0000256" key="7">
    <source>
        <dbReference type="SAM" id="Phobius"/>
    </source>
</evidence>
<evidence type="ECO:0000256" key="6">
    <source>
        <dbReference type="ARBA" id="ARBA00023136"/>
    </source>
</evidence>
<feature type="transmembrane region" description="Helical" evidence="7">
    <location>
        <begin position="57"/>
        <end position="75"/>
    </location>
</feature>
<feature type="transmembrane region" description="Helical" evidence="7">
    <location>
        <begin position="477"/>
        <end position="497"/>
    </location>
</feature>
<dbReference type="InterPro" id="IPR006726">
    <property type="entry name" value="PHBA_efflux_AaeB/fusaric-R"/>
</dbReference>
<dbReference type="PANTHER" id="PTHR30509:SF9">
    <property type="entry name" value="MULTIDRUG RESISTANCE PROTEIN MDTO"/>
    <property type="match status" value="1"/>
</dbReference>